<reference evidence="1" key="1">
    <citation type="submission" date="2021-01" db="EMBL/GenBank/DDBJ databases">
        <authorList>
            <consortium name="Genoscope - CEA"/>
            <person name="William W."/>
        </authorList>
    </citation>
    <scope>NUCLEOTIDE SEQUENCE</scope>
</reference>
<gene>
    <name evidence="1" type="ORF">POCTA_138.1.T0480168</name>
</gene>
<proteinExistence type="predicted"/>
<organism evidence="1 2">
    <name type="scientific">Paramecium octaurelia</name>
    <dbReference type="NCBI Taxonomy" id="43137"/>
    <lineage>
        <taxon>Eukaryota</taxon>
        <taxon>Sar</taxon>
        <taxon>Alveolata</taxon>
        <taxon>Ciliophora</taxon>
        <taxon>Intramacronucleata</taxon>
        <taxon>Oligohymenophorea</taxon>
        <taxon>Peniculida</taxon>
        <taxon>Parameciidae</taxon>
        <taxon>Paramecium</taxon>
    </lineage>
</organism>
<comment type="caution">
    <text evidence="1">The sequence shown here is derived from an EMBL/GenBank/DDBJ whole genome shotgun (WGS) entry which is preliminary data.</text>
</comment>
<evidence type="ECO:0000313" key="1">
    <source>
        <dbReference type="EMBL" id="CAD8166461.1"/>
    </source>
</evidence>
<keyword evidence="2" id="KW-1185">Reference proteome</keyword>
<accession>A0A8S1UN89</accession>
<dbReference type="Proteomes" id="UP000683925">
    <property type="component" value="Unassembled WGS sequence"/>
</dbReference>
<evidence type="ECO:0000313" key="2">
    <source>
        <dbReference type="Proteomes" id="UP000683925"/>
    </source>
</evidence>
<dbReference type="AlphaFoldDB" id="A0A8S1UN89"/>
<name>A0A8S1UN89_PAROT</name>
<sequence>MAPEIVIKNITVPTCQYLGFWNCHLLFNSKKKVNSHSKAQRIMNYFN</sequence>
<dbReference type="EMBL" id="CAJJDP010000048">
    <property type="protein sequence ID" value="CAD8166461.1"/>
    <property type="molecule type" value="Genomic_DNA"/>
</dbReference>
<protein>
    <submittedName>
        <fullName evidence="1">Uncharacterized protein</fullName>
    </submittedName>
</protein>